<dbReference type="RefSeq" id="WP_378113842.1">
    <property type="nucleotide sequence ID" value="NZ_JBHSNC010000056.1"/>
</dbReference>
<name>A0ABW0R3S1_9BACL</name>
<reference evidence="4" key="1">
    <citation type="journal article" date="2019" name="Int. J. Syst. Evol. Microbiol.">
        <title>The Global Catalogue of Microorganisms (GCM) 10K type strain sequencing project: providing services to taxonomists for standard genome sequencing and annotation.</title>
        <authorList>
            <consortium name="The Broad Institute Genomics Platform"/>
            <consortium name="The Broad Institute Genome Sequencing Center for Infectious Disease"/>
            <person name="Wu L."/>
            <person name="Ma J."/>
        </authorList>
    </citation>
    <scope>NUCLEOTIDE SEQUENCE [LARGE SCALE GENOMIC DNA]</scope>
    <source>
        <strain evidence="4">CGMCC 1.18578</strain>
    </source>
</reference>
<dbReference type="InterPro" id="IPR036779">
    <property type="entry name" value="LysM_dom_sf"/>
</dbReference>
<organism evidence="3 4">
    <name type="scientific">Cohnella yongneupensis</name>
    <dbReference type="NCBI Taxonomy" id="425006"/>
    <lineage>
        <taxon>Bacteria</taxon>
        <taxon>Bacillati</taxon>
        <taxon>Bacillota</taxon>
        <taxon>Bacilli</taxon>
        <taxon>Bacillales</taxon>
        <taxon>Paenibacillaceae</taxon>
        <taxon>Cohnella</taxon>
    </lineage>
</organism>
<evidence type="ECO:0000259" key="2">
    <source>
        <dbReference type="SMART" id="SM00257"/>
    </source>
</evidence>
<evidence type="ECO:0000256" key="1">
    <source>
        <dbReference type="SAM" id="Phobius"/>
    </source>
</evidence>
<comment type="caution">
    <text evidence="3">The sequence shown here is derived from an EMBL/GenBank/DDBJ whole genome shotgun (WGS) entry which is preliminary data.</text>
</comment>
<dbReference type="Proteomes" id="UP001596108">
    <property type="component" value="Unassembled WGS sequence"/>
</dbReference>
<gene>
    <name evidence="3" type="ORF">ACFPQ4_20915</name>
</gene>
<keyword evidence="1" id="KW-0472">Membrane</keyword>
<accession>A0ABW0R3S1</accession>
<dbReference type="InterPro" id="IPR018392">
    <property type="entry name" value="LysM"/>
</dbReference>
<feature type="domain" description="LysM" evidence="2">
    <location>
        <begin position="82"/>
        <end position="132"/>
    </location>
</feature>
<keyword evidence="1" id="KW-1133">Transmembrane helix</keyword>
<dbReference type="SMART" id="SM00257">
    <property type="entry name" value="LysM"/>
    <property type="match status" value="1"/>
</dbReference>
<feature type="transmembrane region" description="Helical" evidence="1">
    <location>
        <begin position="47"/>
        <end position="68"/>
    </location>
</feature>
<sequence length="137" mass="14597">MVHTWVSGSSAPASTIHKMVAPLKPRYAVRTASATTRSHRGLGVARSLFIVIAFVILFSGFAFAHTFASSEAGTPASANEIVISVDSGDTLWELAGTYKKDNMDTREAVHVLMKRNGLASSSLHTGQTLVLPAKMLP</sequence>
<keyword evidence="4" id="KW-1185">Reference proteome</keyword>
<evidence type="ECO:0000313" key="3">
    <source>
        <dbReference type="EMBL" id="MFC5531884.1"/>
    </source>
</evidence>
<evidence type="ECO:0000313" key="4">
    <source>
        <dbReference type="Proteomes" id="UP001596108"/>
    </source>
</evidence>
<protein>
    <submittedName>
        <fullName evidence="3">LysM peptidoglycan-binding domain-containing protein</fullName>
    </submittedName>
</protein>
<dbReference type="SUPFAM" id="SSF54106">
    <property type="entry name" value="LysM domain"/>
    <property type="match status" value="1"/>
</dbReference>
<dbReference type="Gene3D" id="3.10.350.10">
    <property type="entry name" value="LysM domain"/>
    <property type="match status" value="1"/>
</dbReference>
<dbReference type="EMBL" id="JBHSNC010000056">
    <property type="protein sequence ID" value="MFC5531884.1"/>
    <property type="molecule type" value="Genomic_DNA"/>
</dbReference>
<dbReference type="CDD" id="cd00118">
    <property type="entry name" value="LysM"/>
    <property type="match status" value="1"/>
</dbReference>
<dbReference type="Pfam" id="PF01476">
    <property type="entry name" value="LysM"/>
    <property type="match status" value="1"/>
</dbReference>
<proteinExistence type="predicted"/>
<keyword evidence="1" id="KW-0812">Transmembrane</keyword>